<dbReference type="EMBL" id="CH408057">
    <property type="protein sequence ID" value="EDV09896.1"/>
    <property type="molecule type" value="Genomic_DNA"/>
</dbReference>
<dbReference type="Proteomes" id="UP000008335">
    <property type="component" value="Unassembled WGS sequence"/>
</dbReference>
<proteinExistence type="predicted"/>
<organism evidence="1 2">
    <name type="scientific">Saccharomyces cerevisiae (strain RM11-1a)</name>
    <name type="common">Baker's yeast</name>
    <dbReference type="NCBI Taxonomy" id="285006"/>
    <lineage>
        <taxon>Eukaryota</taxon>
        <taxon>Fungi</taxon>
        <taxon>Dikarya</taxon>
        <taxon>Ascomycota</taxon>
        <taxon>Saccharomycotina</taxon>
        <taxon>Saccharomycetes</taxon>
        <taxon>Saccharomycetales</taxon>
        <taxon>Saccharomycetaceae</taxon>
        <taxon>Saccharomyces</taxon>
    </lineage>
</organism>
<evidence type="ECO:0000313" key="2">
    <source>
        <dbReference type="Proteomes" id="UP000008335"/>
    </source>
</evidence>
<reference evidence="1" key="1">
    <citation type="submission" date="2005-03" db="EMBL/GenBank/DDBJ databases">
        <authorList>
            <person name="Giovannoni S.J."/>
            <person name="Cho J.-C."/>
            <person name="Ferriera S."/>
            <person name="Johnson J."/>
            <person name="Kravitz S."/>
            <person name="Halpern A."/>
            <person name="Remington K."/>
            <person name="Beeson K."/>
            <person name="Tran B."/>
            <person name="Rogers Y.-H."/>
            <person name="Friedman R."/>
            <person name="Venter J.C."/>
        </authorList>
    </citation>
    <scope>NUCLEOTIDE SEQUENCE</scope>
    <source>
        <strain evidence="1">RM11-1a</strain>
    </source>
</reference>
<keyword evidence="2" id="KW-1185">Reference proteome</keyword>
<reference evidence="1" key="2">
    <citation type="submission" date="2005-07" db="EMBL/GenBank/DDBJ databases">
        <title>Annotation of the Saccharomyces cerevisiae RM11-1a Genome.</title>
        <authorList>
            <consortium name="The Broad Institute Genome Sequencing Platform"/>
            <person name="Birren B."/>
            <person name="Lander E."/>
            <person name="Galagan J."/>
            <person name="Nusbaum C."/>
            <person name="Devon K."/>
            <person name="Cuomo C."/>
            <person name="Jaffe D."/>
            <person name="Butler J."/>
            <person name="Alvarez P."/>
            <person name="Gnerre S."/>
            <person name="Grabherr M."/>
            <person name="Kleber M."/>
            <person name="Mauceli E."/>
            <person name="Brockman W."/>
            <person name="MacCallum I.A."/>
            <person name="Rounsley S."/>
            <person name="Young S."/>
            <person name="LaButti K."/>
            <person name="Pushparaj V."/>
            <person name="DeCaprio D."/>
            <person name="Crawford M."/>
            <person name="Koehrsen M."/>
            <person name="Engels R."/>
            <person name="Montgomery P."/>
            <person name="Pearson M."/>
            <person name="Howarth C."/>
            <person name="Larson L."/>
            <person name="Luoma S."/>
            <person name="White J."/>
            <person name="O'Leary S."/>
            <person name="Kodira C."/>
            <person name="Zeng Q."/>
            <person name="Yandava C."/>
            <person name="Alvarado L."/>
            <person name="Pratt S."/>
            <person name="Kruglyak L."/>
        </authorList>
    </citation>
    <scope>NUCLEOTIDE SEQUENCE</scope>
    <source>
        <strain evidence="1">RM11-1a</strain>
    </source>
</reference>
<evidence type="ECO:0000313" key="1">
    <source>
        <dbReference type="EMBL" id="EDV09896.1"/>
    </source>
</evidence>
<protein>
    <submittedName>
        <fullName evidence="1">Uncharacterized protein</fullName>
    </submittedName>
</protein>
<name>B3LUR5_YEAS1</name>
<sequence>MQATIVSYCSSAIYCAKRKRRIQDEGTVEYSQGSETDFLYTKYSSLKKRRKQKQLRTIFVAFTCYYSSQRS</sequence>
<accession>B3LUR5</accession>
<dbReference type="HOGENOM" id="CLU_2741995_0_0_1"/>
<dbReference type="AlphaFoldDB" id="B3LUR5"/>
<gene>
    <name evidence="1" type="ORF">SCRG_05604</name>
</gene>